<dbReference type="Pfam" id="PF13289">
    <property type="entry name" value="SIR2_2"/>
    <property type="match status" value="1"/>
</dbReference>
<gene>
    <name evidence="1" type="ORF">PM10SUCC1_05390</name>
</gene>
<keyword evidence="2" id="KW-1185">Reference proteome</keyword>
<accession>A0A9W6LLS1</accession>
<evidence type="ECO:0000313" key="2">
    <source>
        <dbReference type="Proteomes" id="UP001144471"/>
    </source>
</evidence>
<dbReference type="AlphaFoldDB" id="A0A9W6LLS1"/>
<reference evidence="1" key="1">
    <citation type="submission" date="2022-12" db="EMBL/GenBank/DDBJ databases">
        <title>Reference genome sequencing for broad-spectrum identification of bacterial and archaeal isolates by mass spectrometry.</title>
        <authorList>
            <person name="Sekiguchi Y."/>
            <person name="Tourlousse D.M."/>
        </authorList>
    </citation>
    <scope>NUCLEOTIDE SEQUENCE</scope>
    <source>
        <strain evidence="1">10succ1</strain>
    </source>
</reference>
<dbReference type="EMBL" id="BSDY01000002">
    <property type="protein sequence ID" value="GLI55024.1"/>
    <property type="molecule type" value="Genomic_DNA"/>
</dbReference>
<dbReference type="Proteomes" id="UP001144471">
    <property type="component" value="Unassembled WGS sequence"/>
</dbReference>
<dbReference type="RefSeq" id="WP_281833261.1">
    <property type="nucleotide sequence ID" value="NZ_BSDY01000002.1"/>
</dbReference>
<evidence type="ECO:0000313" key="1">
    <source>
        <dbReference type="EMBL" id="GLI55024.1"/>
    </source>
</evidence>
<protein>
    <recommendedName>
        <fullName evidence="3">SIR2-like domain-containing protein</fullName>
    </recommendedName>
</protein>
<proteinExistence type="predicted"/>
<organism evidence="1 2">
    <name type="scientific">Propionigenium maris DSM 9537</name>
    <dbReference type="NCBI Taxonomy" id="1123000"/>
    <lineage>
        <taxon>Bacteria</taxon>
        <taxon>Fusobacteriati</taxon>
        <taxon>Fusobacteriota</taxon>
        <taxon>Fusobacteriia</taxon>
        <taxon>Fusobacteriales</taxon>
        <taxon>Fusobacteriaceae</taxon>
        <taxon>Propionigenium</taxon>
    </lineage>
</organism>
<evidence type="ECO:0008006" key="3">
    <source>
        <dbReference type="Google" id="ProtNLM"/>
    </source>
</evidence>
<name>A0A9W6LLS1_9FUSO</name>
<sequence>MSNIIRRIKEGEKLVLWIGDAISKIVGLPTKKDLARSICTDINESAKNAIKDKKSLAEVSQVYLDSISGSKSKLLKKIRNQYSGDDSAGNPLKVFAEAPFVESIITTSIDDLVEKAYGDSVFKVNYYSEDLGGINDKKLYRVNGSLADLNKTIITKQDMRKLDILPIYNEFFNRLAQEINGRIVLFIGYDLDDPDTINNISMVLNKLEGVRASAYFITSSSIINTTALNWLNANEIKLLKQSDMEFIEAIREYMIGEGIVDLPLEEVRQEKKSLLM</sequence>
<comment type="caution">
    <text evidence="1">The sequence shown here is derived from an EMBL/GenBank/DDBJ whole genome shotgun (WGS) entry which is preliminary data.</text>
</comment>